<keyword evidence="2" id="KW-1185">Reference proteome</keyword>
<dbReference type="STRING" id="915059.NH26_15905"/>
<organism evidence="1 2">
    <name type="scientific">Flammeovirga pacifica</name>
    <dbReference type="NCBI Taxonomy" id="915059"/>
    <lineage>
        <taxon>Bacteria</taxon>
        <taxon>Pseudomonadati</taxon>
        <taxon>Bacteroidota</taxon>
        <taxon>Cytophagia</taxon>
        <taxon>Cytophagales</taxon>
        <taxon>Flammeovirgaceae</taxon>
        <taxon>Flammeovirga</taxon>
    </lineage>
</organism>
<proteinExistence type="predicted"/>
<sequence length="200" mass="23614">MENSLLLSDQKNKKRIKMNIDHTSTRRVFELLSRGQFLSANAIKPDIRKLYDQVDEYFTAFESVYAPLGFHLKKGNNYYYFSREGGRQTIEEKIERFYRYIDRLSFFATFAPGFGEGMRFYVKDIVHKCNVETDLNDQLQRLSSDKSTSTHDKVRDLVEEMRRQGFMDCEDDENEGFIVLSSYNYLKDIVDLIDIDPTNE</sequence>
<dbReference type="Pfam" id="PF21980">
    <property type="entry name" value="MksE"/>
    <property type="match status" value="1"/>
</dbReference>
<dbReference type="InterPro" id="IPR053841">
    <property type="entry name" value="MksE"/>
</dbReference>
<dbReference type="AlphaFoldDB" id="A0A1S1Z362"/>
<protein>
    <submittedName>
        <fullName evidence="1">Uncharacterized protein</fullName>
    </submittedName>
</protein>
<dbReference type="EMBL" id="JRYR02000001">
    <property type="protein sequence ID" value="OHX67724.1"/>
    <property type="molecule type" value="Genomic_DNA"/>
</dbReference>
<evidence type="ECO:0000313" key="1">
    <source>
        <dbReference type="EMBL" id="OHX67724.1"/>
    </source>
</evidence>
<accession>A0A1S1Z362</accession>
<reference evidence="1 2" key="1">
    <citation type="journal article" date="2012" name="Int. J. Syst. Evol. Microbiol.">
        <title>Flammeovirga pacifica sp. nov., isolated from deep-sea sediment.</title>
        <authorList>
            <person name="Xu H."/>
            <person name="Fu Y."/>
            <person name="Yang N."/>
            <person name="Ding Z."/>
            <person name="Lai Q."/>
            <person name="Zeng R."/>
        </authorList>
    </citation>
    <scope>NUCLEOTIDE SEQUENCE [LARGE SCALE GENOMIC DNA]</scope>
    <source>
        <strain evidence="2">DSM 24597 / LMG 26175 / WPAGA1</strain>
    </source>
</reference>
<evidence type="ECO:0000313" key="2">
    <source>
        <dbReference type="Proteomes" id="UP000179797"/>
    </source>
</evidence>
<name>A0A1S1Z362_FLAPC</name>
<gene>
    <name evidence="1" type="ORF">NH26_15905</name>
</gene>
<dbReference type="Proteomes" id="UP000179797">
    <property type="component" value="Unassembled WGS sequence"/>
</dbReference>
<comment type="caution">
    <text evidence="1">The sequence shown here is derived from an EMBL/GenBank/DDBJ whole genome shotgun (WGS) entry which is preliminary data.</text>
</comment>